<keyword evidence="4" id="KW-1185">Reference proteome</keyword>
<dbReference type="OrthoDB" id="68141at2759"/>
<name>A0A1V9YJJ8_9STRA</name>
<evidence type="ECO:0000313" key="3">
    <source>
        <dbReference type="EMBL" id="OQR85889.1"/>
    </source>
</evidence>
<keyword evidence="1" id="KW-0175">Coiled coil</keyword>
<feature type="coiled-coil region" evidence="1">
    <location>
        <begin position="118"/>
        <end position="188"/>
    </location>
</feature>
<evidence type="ECO:0000256" key="2">
    <source>
        <dbReference type="SAM" id="MobiDB-lite"/>
    </source>
</evidence>
<dbReference type="Proteomes" id="UP000243217">
    <property type="component" value="Unassembled WGS sequence"/>
</dbReference>
<accession>A0A1V9YJJ8</accession>
<feature type="compositionally biased region" description="Basic residues" evidence="2">
    <location>
        <begin position="195"/>
        <end position="213"/>
    </location>
</feature>
<evidence type="ECO:0000313" key="4">
    <source>
        <dbReference type="Proteomes" id="UP000243217"/>
    </source>
</evidence>
<dbReference type="EMBL" id="JNBS01003608">
    <property type="protein sequence ID" value="OQR85889.1"/>
    <property type="molecule type" value="Genomic_DNA"/>
</dbReference>
<protein>
    <recommendedName>
        <fullName evidence="5">DNA repair protein XRCC4</fullName>
    </recommendedName>
</protein>
<comment type="caution">
    <text evidence="3">The sequence shown here is derived from an EMBL/GenBank/DDBJ whole genome shotgun (WGS) entry which is preliminary data.</text>
</comment>
<feature type="region of interest" description="Disordered" evidence="2">
    <location>
        <begin position="192"/>
        <end position="238"/>
    </location>
</feature>
<proteinExistence type="predicted"/>
<gene>
    <name evidence="3" type="ORF">THRCLA_10617</name>
</gene>
<dbReference type="SUPFAM" id="SSF58022">
    <property type="entry name" value="XRCC4, C-terminal oligomerization domain"/>
    <property type="match status" value="1"/>
</dbReference>
<sequence>MKELVINSVPCIADSFLTSEIWIVIWTESEQYEVYRSAKDKPRALTCSGEEYLTQLHHAFHNRVSDFRITGHINGSTMEIILEEANVDIPIRFDSMTLHAVTVSNHILTVAQQWRMDYDKMSQSLTAAQDRVAKLEALVQEKDVMLDAAFSNKTQGEAQVIEKCVRLLNTKKEEITHLRQEIEQLQVANEEISRPAKRARTSQGNRRKPKVKKAVIETSSSEAASSEESAEDNNHSIADLASQAYSNAVPTSLRQFYSAERLLKEEEAEEVKQDDEHDFLDML</sequence>
<reference evidence="3 4" key="1">
    <citation type="journal article" date="2014" name="Genome Biol. Evol.">
        <title>The secreted proteins of Achlya hypogyna and Thraustotheca clavata identify the ancestral oomycete secretome and reveal gene acquisitions by horizontal gene transfer.</title>
        <authorList>
            <person name="Misner I."/>
            <person name="Blouin N."/>
            <person name="Leonard G."/>
            <person name="Richards T.A."/>
            <person name="Lane C.E."/>
        </authorList>
    </citation>
    <scope>NUCLEOTIDE SEQUENCE [LARGE SCALE GENOMIC DNA]</scope>
    <source>
        <strain evidence="3 4">ATCC 34112</strain>
    </source>
</reference>
<dbReference type="AlphaFoldDB" id="A0A1V9YJJ8"/>
<evidence type="ECO:0008006" key="5">
    <source>
        <dbReference type="Google" id="ProtNLM"/>
    </source>
</evidence>
<evidence type="ECO:0000256" key="1">
    <source>
        <dbReference type="SAM" id="Coils"/>
    </source>
</evidence>
<organism evidence="3 4">
    <name type="scientific">Thraustotheca clavata</name>
    <dbReference type="NCBI Taxonomy" id="74557"/>
    <lineage>
        <taxon>Eukaryota</taxon>
        <taxon>Sar</taxon>
        <taxon>Stramenopiles</taxon>
        <taxon>Oomycota</taxon>
        <taxon>Saprolegniomycetes</taxon>
        <taxon>Saprolegniales</taxon>
        <taxon>Achlyaceae</taxon>
        <taxon>Thraustotheca</taxon>
    </lineage>
</organism>